<name>A0A559JII2_9BACL</name>
<feature type="domain" description="ATPase BadF/BadG/BcrA/BcrD type" evidence="1">
    <location>
        <begin position="5"/>
        <end position="299"/>
    </location>
</feature>
<dbReference type="Proteomes" id="UP000316330">
    <property type="component" value="Unassembled WGS sequence"/>
</dbReference>
<dbReference type="InterPro" id="IPR002731">
    <property type="entry name" value="ATPase_BadF"/>
</dbReference>
<evidence type="ECO:0000313" key="3">
    <source>
        <dbReference type="Proteomes" id="UP000316330"/>
    </source>
</evidence>
<dbReference type="PANTHER" id="PTHR43190">
    <property type="entry name" value="N-ACETYL-D-GLUCOSAMINE KINASE"/>
    <property type="match status" value="1"/>
</dbReference>
<proteinExistence type="predicted"/>
<sequence length="324" mass="35268">MKYYLGVDGGGSKTYTLIIDEQGNIVGKGQSGNGNHQTGYEIAKDNIRESVVMALGQAGLTQNDIEFAYFGLAGADREIDYEILRPMIAELGFPRHEINCDTMIAMRAGTDRPYGVVLICGTGVNGAGVNAEGQFYQCGGFTYLFGDFGGGGSLCVEVFRAVVRAWDGRERPTQLTQLLLDDLGFDSVQAMFDDYLDEGKSPPIRIAKLLFQAANSGDETAQEILRRQGEELGLTAKAIIERLRMTGEAFDVVMAGSILTRGEGDFVHRYIRETVESVAPGAKLVKLEVEPVIGAVWLAVESTGIPLPERIYERLRSVSEFSLA</sequence>
<gene>
    <name evidence="2" type="ORF">FPZ45_12040</name>
</gene>
<comment type="caution">
    <text evidence="2">The sequence shown here is derived from an EMBL/GenBank/DDBJ whole genome shotgun (WGS) entry which is preliminary data.</text>
</comment>
<dbReference type="Pfam" id="PF01869">
    <property type="entry name" value="BcrAD_BadFG"/>
    <property type="match status" value="1"/>
</dbReference>
<evidence type="ECO:0000313" key="2">
    <source>
        <dbReference type="EMBL" id="TVX99682.1"/>
    </source>
</evidence>
<accession>A0A559JII2</accession>
<reference evidence="2 3" key="1">
    <citation type="submission" date="2019-07" db="EMBL/GenBank/DDBJ databases">
        <authorList>
            <person name="Kim J."/>
        </authorList>
    </citation>
    <scope>NUCLEOTIDE SEQUENCE [LARGE SCALE GENOMIC DNA]</scope>
    <source>
        <strain evidence="2 3">G13</strain>
    </source>
</reference>
<dbReference type="SUPFAM" id="SSF53067">
    <property type="entry name" value="Actin-like ATPase domain"/>
    <property type="match status" value="2"/>
</dbReference>
<dbReference type="OrthoDB" id="9772633at2"/>
<dbReference type="Gene3D" id="3.30.420.40">
    <property type="match status" value="2"/>
</dbReference>
<dbReference type="RefSeq" id="WP_144701707.1">
    <property type="nucleotide sequence ID" value="NZ_VNJJ01000006.1"/>
</dbReference>
<dbReference type="InterPro" id="IPR043129">
    <property type="entry name" value="ATPase_NBD"/>
</dbReference>
<dbReference type="AlphaFoldDB" id="A0A559JII2"/>
<protein>
    <submittedName>
        <fullName evidence="2">ATPase</fullName>
    </submittedName>
</protein>
<dbReference type="PANTHER" id="PTHR43190:SF3">
    <property type="entry name" value="N-ACETYL-D-GLUCOSAMINE KINASE"/>
    <property type="match status" value="1"/>
</dbReference>
<dbReference type="InterPro" id="IPR052519">
    <property type="entry name" value="Euk-type_GlcNAc_Kinase"/>
</dbReference>
<dbReference type="CDD" id="cd24007">
    <property type="entry name" value="ASKHA_NBD_eukNAGK-like"/>
    <property type="match status" value="1"/>
</dbReference>
<dbReference type="EMBL" id="VNJJ01000006">
    <property type="protein sequence ID" value="TVX99682.1"/>
    <property type="molecule type" value="Genomic_DNA"/>
</dbReference>
<evidence type="ECO:0000259" key="1">
    <source>
        <dbReference type="Pfam" id="PF01869"/>
    </source>
</evidence>
<organism evidence="2 3">
    <name type="scientific">Cohnella terricola</name>
    <dbReference type="NCBI Taxonomy" id="1289167"/>
    <lineage>
        <taxon>Bacteria</taxon>
        <taxon>Bacillati</taxon>
        <taxon>Bacillota</taxon>
        <taxon>Bacilli</taxon>
        <taxon>Bacillales</taxon>
        <taxon>Paenibacillaceae</taxon>
        <taxon>Cohnella</taxon>
    </lineage>
</organism>
<keyword evidence="3" id="KW-1185">Reference proteome</keyword>